<dbReference type="Gene3D" id="2.40.50.140">
    <property type="entry name" value="Nucleic acid-binding proteins"/>
    <property type="match status" value="1"/>
</dbReference>
<gene>
    <name evidence="2" type="primary">rpsA</name>
    <name evidence="2" type="ORF">AW09_002789</name>
</gene>
<evidence type="ECO:0000313" key="2">
    <source>
        <dbReference type="EMBL" id="KFB72039.1"/>
    </source>
</evidence>
<dbReference type="PROSITE" id="PS50126">
    <property type="entry name" value="S1"/>
    <property type="match status" value="1"/>
</dbReference>
<dbReference type="GO" id="GO:0003676">
    <property type="term" value="F:nucleic acid binding"/>
    <property type="evidence" value="ECO:0007669"/>
    <property type="project" value="InterPro"/>
</dbReference>
<dbReference type="Proteomes" id="UP000020077">
    <property type="component" value="Unassembled WGS sequence"/>
</dbReference>
<dbReference type="InterPro" id="IPR003029">
    <property type="entry name" value="S1_domain"/>
</dbReference>
<dbReference type="AlphaFoldDB" id="A0A080M4R1"/>
<reference evidence="2 3" key="1">
    <citation type="submission" date="2014-02" db="EMBL/GenBank/DDBJ databases">
        <title>Expanding our view of genomic diversity in Candidatus Accumulibacter clades.</title>
        <authorList>
            <person name="Skennerton C.T."/>
            <person name="Barr J.J."/>
            <person name="Slater F.R."/>
            <person name="Bond P.L."/>
            <person name="Tyson G.W."/>
        </authorList>
    </citation>
    <scope>NUCLEOTIDE SEQUENCE [LARGE SCALE GENOMIC DNA]</scope>
    <source>
        <strain evidence="3">BA-91</strain>
    </source>
</reference>
<evidence type="ECO:0000313" key="3">
    <source>
        <dbReference type="Proteomes" id="UP000020077"/>
    </source>
</evidence>
<sequence length="66" mass="7215">MYKEGDKVEAMIINVDRKTRSISLSIKAREQAEQQEAMQKFSADSSASSGTTNLGALLKAKLNNPN</sequence>
<name>A0A080M4R1_9PROT</name>
<organism evidence="2 3">
    <name type="scientific">Candidatus Accumulibacter phosphatis</name>
    <dbReference type="NCBI Taxonomy" id="327160"/>
    <lineage>
        <taxon>Bacteria</taxon>
        <taxon>Pseudomonadati</taxon>
        <taxon>Pseudomonadota</taxon>
        <taxon>Betaproteobacteria</taxon>
        <taxon>Candidatus Accumulibacter</taxon>
    </lineage>
</organism>
<proteinExistence type="predicted"/>
<evidence type="ECO:0000259" key="1">
    <source>
        <dbReference type="PROSITE" id="PS50126"/>
    </source>
</evidence>
<protein>
    <submittedName>
        <fullName evidence="2">30S ribosomal protein S1</fullName>
    </submittedName>
</protein>
<keyword evidence="2" id="KW-0689">Ribosomal protein</keyword>
<feature type="domain" description="S1 motif" evidence="1">
    <location>
        <begin position="1"/>
        <end position="27"/>
    </location>
</feature>
<keyword evidence="2" id="KW-0687">Ribonucleoprotein</keyword>
<dbReference type="EMBL" id="JDVG02000450">
    <property type="protein sequence ID" value="KFB72039.1"/>
    <property type="molecule type" value="Genomic_DNA"/>
</dbReference>
<dbReference type="SUPFAM" id="SSF50249">
    <property type="entry name" value="Nucleic acid-binding proteins"/>
    <property type="match status" value="1"/>
</dbReference>
<accession>A0A080M4R1</accession>
<dbReference type="GO" id="GO:0005840">
    <property type="term" value="C:ribosome"/>
    <property type="evidence" value="ECO:0007669"/>
    <property type="project" value="UniProtKB-KW"/>
</dbReference>
<comment type="caution">
    <text evidence="2">The sequence shown here is derived from an EMBL/GenBank/DDBJ whole genome shotgun (WGS) entry which is preliminary data.</text>
</comment>
<dbReference type="InterPro" id="IPR012340">
    <property type="entry name" value="NA-bd_OB-fold"/>
</dbReference>